<evidence type="ECO:0000256" key="1">
    <source>
        <dbReference type="ARBA" id="ARBA00002521"/>
    </source>
</evidence>
<reference evidence="9 10" key="1">
    <citation type="submission" date="2008-02" db="EMBL/GenBank/DDBJ databases">
        <title>Genome sequence of Ureaplasma parvum serovar 3.</title>
        <authorList>
            <person name="Methe B.A."/>
            <person name="Glass J."/>
            <person name="Waites K."/>
            <person name="Shrivastava S."/>
        </authorList>
    </citation>
    <scope>NUCLEOTIDE SEQUENCE [LARGE SCALE GENOMIC DNA]</scope>
    <source>
        <strain evidence="10">ATCC 27815 / 27 / NCTC 11736</strain>
    </source>
</reference>
<dbReference type="EC" id="3.4.11.18" evidence="6 7"/>
<comment type="function">
    <text evidence="1 6">Removes the N-terminal methionine from nascent proteins. The N-terminal methionine is often cleaved when the second residue in the primary sequence is small and uncharged (Met-Ala-, Cys, Gly, Pro, Ser, Thr, or Val). Requires deformylation of the N(alpha)-formylated initiator methionine before it can be hydrolyzed.</text>
</comment>
<evidence type="ECO:0000256" key="4">
    <source>
        <dbReference type="ARBA" id="ARBA00022723"/>
    </source>
</evidence>
<dbReference type="HAMAP" id="MF_01974">
    <property type="entry name" value="MetAP_1"/>
    <property type="match status" value="1"/>
</dbReference>
<dbReference type="PROSITE" id="PS00680">
    <property type="entry name" value="MAP_1"/>
    <property type="match status" value="1"/>
</dbReference>
<dbReference type="InterPro" id="IPR002467">
    <property type="entry name" value="Pept_M24A_MAP1"/>
</dbReference>
<feature type="domain" description="Peptidase M24" evidence="8">
    <location>
        <begin position="12"/>
        <end position="241"/>
    </location>
</feature>
<name>A0A2C9DYR4_UREP2</name>
<evidence type="ECO:0000256" key="7">
    <source>
        <dbReference type="RuleBase" id="RU003653"/>
    </source>
</evidence>
<evidence type="ECO:0000256" key="6">
    <source>
        <dbReference type="HAMAP-Rule" id="MF_01974"/>
    </source>
</evidence>
<dbReference type="EMBL" id="CP000942">
    <property type="protein sequence ID" value="ACA33075.1"/>
    <property type="molecule type" value="Genomic_DNA"/>
</dbReference>
<keyword evidence="5 6" id="KW-0378">Hydrolase</keyword>
<sequence length="249" mass="27927">MVIVKTEKDIAAIKEAVRIWKIAREAIYKQAKAGVSLKELDLLAKEVIEANGGIAAFHNYLGFKGHICISVNECVIHGVPTDYVLKDGDKVTFDVGVKYDNHYCDAAFTIIINNSNVEALKISEICKKSIDEAVAIIKPKVTTHAISNAIQKFIEKNGYFVLRDFAGHGCGNEIHEDPLIPNYRSLLYRNVTLEENMVICIEPMILSGSNAYYIDPNDQWSVKSKNHQMTCHWEHMILITKDGCEVLTD</sequence>
<dbReference type="Pfam" id="PF00557">
    <property type="entry name" value="Peptidase_M24"/>
    <property type="match status" value="1"/>
</dbReference>
<proteinExistence type="inferred from homology"/>
<dbReference type="HOGENOM" id="CLU_015857_0_1_14"/>
<dbReference type="Gene3D" id="3.90.230.10">
    <property type="entry name" value="Creatinase/methionine aminopeptidase superfamily"/>
    <property type="match status" value="1"/>
</dbReference>
<comment type="cofactor">
    <cofactor evidence="6">
        <name>Co(2+)</name>
        <dbReference type="ChEBI" id="CHEBI:48828"/>
    </cofactor>
    <cofactor evidence="6">
        <name>Zn(2+)</name>
        <dbReference type="ChEBI" id="CHEBI:29105"/>
    </cofactor>
    <cofactor evidence="6">
        <name>Mn(2+)</name>
        <dbReference type="ChEBI" id="CHEBI:29035"/>
    </cofactor>
    <cofactor evidence="6">
        <name>Fe(2+)</name>
        <dbReference type="ChEBI" id="CHEBI:29033"/>
    </cofactor>
    <text evidence="6">Binds 2 divalent metal cations per subunit. Has a high-affinity and a low affinity metal-binding site. The true nature of the physiological cofactor is under debate. The enzyme is active with cobalt, zinc, manganese or divalent iron ions. Most likely, methionine aminopeptidases function as mononuclear Fe(2+)-metalloproteases under physiological conditions, and the catalytically relevant metal-binding site has been assigned to the histidine-containing high-affinity site.</text>
</comment>
<feature type="binding site" evidence="6">
    <location>
        <position position="105"/>
    </location>
    <ligand>
        <name>a divalent metal cation</name>
        <dbReference type="ChEBI" id="CHEBI:60240"/>
        <label>1</label>
    </ligand>
</feature>
<evidence type="ECO:0000259" key="8">
    <source>
        <dbReference type="Pfam" id="PF00557"/>
    </source>
</evidence>
<gene>
    <name evidence="6 9" type="primary">map</name>
    <name evidence="9" type="ordered locus">UPA3_0260</name>
</gene>
<dbReference type="GO" id="GO:0006508">
    <property type="term" value="P:proteolysis"/>
    <property type="evidence" value="ECO:0007669"/>
    <property type="project" value="UniProtKB-KW"/>
</dbReference>
<dbReference type="CDD" id="cd01086">
    <property type="entry name" value="MetAP1"/>
    <property type="match status" value="1"/>
</dbReference>
<feature type="binding site" evidence="6">
    <location>
        <position position="202"/>
    </location>
    <ligand>
        <name>a divalent metal cation</name>
        <dbReference type="ChEBI" id="CHEBI:60240"/>
        <label>2</label>
        <note>catalytic</note>
    </ligand>
</feature>
<dbReference type="InterPro" id="IPR001714">
    <property type="entry name" value="Pept_M24_MAP"/>
</dbReference>
<keyword evidence="4 6" id="KW-0479">Metal-binding</keyword>
<keyword evidence="2 6" id="KW-0031">Aminopeptidase</keyword>
<dbReference type="GO" id="GO:0070006">
    <property type="term" value="F:metalloaminopeptidase activity"/>
    <property type="evidence" value="ECO:0007669"/>
    <property type="project" value="UniProtKB-UniRule"/>
</dbReference>
<dbReference type="PRINTS" id="PR00599">
    <property type="entry name" value="MAPEPTIDASE"/>
</dbReference>
<evidence type="ECO:0000256" key="2">
    <source>
        <dbReference type="ARBA" id="ARBA00022438"/>
    </source>
</evidence>
<evidence type="ECO:0000256" key="3">
    <source>
        <dbReference type="ARBA" id="ARBA00022670"/>
    </source>
</evidence>
<dbReference type="GeneID" id="29672611"/>
<feature type="binding site" evidence="6">
    <location>
        <position position="77"/>
    </location>
    <ligand>
        <name>substrate</name>
    </ligand>
</feature>
<dbReference type="PANTHER" id="PTHR43330">
    <property type="entry name" value="METHIONINE AMINOPEPTIDASE"/>
    <property type="match status" value="1"/>
</dbReference>
<dbReference type="InterPro" id="IPR000994">
    <property type="entry name" value="Pept_M24"/>
</dbReference>
<dbReference type="GO" id="GO:0005829">
    <property type="term" value="C:cytosol"/>
    <property type="evidence" value="ECO:0007669"/>
    <property type="project" value="TreeGrafter"/>
</dbReference>
<dbReference type="RefSeq" id="WP_006688884.1">
    <property type="nucleotide sequence ID" value="NC_010503.1"/>
</dbReference>
<accession>A0A2C9DYR4</accession>
<dbReference type="KEGG" id="upa:UPA3_0260"/>
<comment type="catalytic activity">
    <reaction evidence="6 7">
        <text>Release of N-terminal amino acids, preferentially methionine, from peptides and arylamides.</text>
        <dbReference type="EC" id="3.4.11.18"/>
    </reaction>
</comment>
<feature type="binding site" evidence="6">
    <location>
        <position position="168"/>
    </location>
    <ligand>
        <name>a divalent metal cation</name>
        <dbReference type="ChEBI" id="CHEBI:60240"/>
        <label>2</label>
        <note>catalytic</note>
    </ligand>
</feature>
<comment type="similarity">
    <text evidence="6">Belongs to the peptidase M24A family. Methionine aminopeptidase type 1 subfamily.</text>
</comment>
<dbReference type="NCBIfam" id="TIGR00500">
    <property type="entry name" value="met_pdase_I"/>
    <property type="match status" value="1"/>
</dbReference>
<dbReference type="InterPro" id="IPR036005">
    <property type="entry name" value="Creatinase/aminopeptidase-like"/>
</dbReference>
<feature type="binding site" evidence="6">
    <location>
        <position position="105"/>
    </location>
    <ligand>
        <name>a divalent metal cation</name>
        <dbReference type="ChEBI" id="CHEBI:60240"/>
        <label>2</label>
        <note>catalytic</note>
    </ligand>
</feature>
<dbReference type="Proteomes" id="UP000002162">
    <property type="component" value="Chromosome"/>
</dbReference>
<dbReference type="SUPFAM" id="SSF55920">
    <property type="entry name" value="Creatinase/aminopeptidase"/>
    <property type="match status" value="1"/>
</dbReference>
<evidence type="ECO:0000313" key="9">
    <source>
        <dbReference type="EMBL" id="ACA33075.1"/>
    </source>
</evidence>
<feature type="binding site" evidence="6">
    <location>
        <position position="234"/>
    </location>
    <ligand>
        <name>a divalent metal cation</name>
        <dbReference type="ChEBI" id="CHEBI:60240"/>
        <label>1</label>
    </ligand>
</feature>
<keyword evidence="3 6" id="KW-0645">Protease</keyword>
<comment type="subunit">
    <text evidence="6">Monomer.</text>
</comment>
<protein>
    <recommendedName>
        <fullName evidence="6 7">Methionine aminopeptidase</fullName>
        <shortName evidence="6">MAP</shortName>
        <shortName evidence="6">MetAP</shortName>
        <ecNumber evidence="6 7">3.4.11.18</ecNumber>
    </recommendedName>
    <alternativeName>
        <fullName evidence="6">Peptidase M</fullName>
    </alternativeName>
</protein>
<feature type="binding site" evidence="6">
    <location>
        <position position="234"/>
    </location>
    <ligand>
        <name>a divalent metal cation</name>
        <dbReference type="ChEBI" id="CHEBI:60240"/>
        <label>2</label>
        <note>catalytic</note>
    </ligand>
</feature>
<evidence type="ECO:0000256" key="5">
    <source>
        <dbReference type="ARBA" id="ARBA00022801"/>
    </source>
</evidence>
<dbReference type="GO" id="GO:0046872">
    <property type="term" value="F:metal ion binding"/>
    <property type="evidence" value="ECO:0007669"/>
    <property type="project" value="UniProtKB-UniRule"/>
</dbReference>
<organism evidence="9 10">
    <name type="scientific">Ureaplasma parvum serovar 3 (strain ATCC 27815 / 27 / NCTC 11736)</name>
    <dbReference type="NCBI Taxonomy" id="505682"/>
    <lineage>
        <taxon>Bacteria</taxon>
        <taxon>Bacillati</taxon>
        <taxon>Mycoplasmatota</taxon>
        <taxon>Mycoplasmoidales</taxon>
        <taxon>Mycoplasmoidaceae</taxon>
        <taxon>Ureaplasma</taxon>
    </lineage>
</organism>
<evidence type="ECO:0000313" key="10">
    <source>
        <dbReference type="Proteomes" id="UP000002162"/>
    </source>
</evidence>
<feature type="binding site" evidence="6">
    <location>
        <position position="94"/>
    </location>
    <ligand>
        <name>a divalent metal cation</name>
        <dbReference type="ChEBI" id="CHEBI:60240"/>
        <label>1</label>
    </ligand>
</feature>
<feature type="binding site" evidence="6">
    <location>
        <position position="175"/>
    </location>
    <ligand>
        <name>substrate</name>
    </ligand>
</feature>
<dbReference type="AlphaFoldDB" id="A0A2C9DYR4"/>
<dbReference type="PANTHER" id="PTHR43330:SF27">
    <property type="entry name" value="METHIONINE AMINOPEPTIDASE"/>
    <property type="match status" value="1"/>
</dbReference>
<dbReference type="GO" id="GO:0004239">
    <property type="term" value="F:initiator methionyl aminopeptidase activity"/>
    <property type="evidence" value="ECO:0007669"/>
    <property type="project" value="UniProtKB-UniRule"/>
</dbReference>